<name>A0A9D5ANW2_PEA</name>
<feature type="region of interest" description="Disordered" evidence="1">
    <location>
        <begin position="41"/>
        <end position="87"/>
    </location>
</feature>
<dbReference type="Gramene" id="Psat05G0810400-T1">
    <property type="protein sequence ID" value="KAI5413829.1"/>
    <property type="gene ID" value="KIW84_058104"/>
</dbReference>
<feature type="compositionally biased region" description="Polar residues" evidence="1">
    <location>
        <begin position="60"/>
        <end position="70"/>
    </location>
</feature>
<comment type="caution">
    <text evidence="2">The sequence shown here is derived from an EMBL/GenBank/DDBJ whole genome shotgun (WGS) entry which is preliminary data.</text>
</comment>
<evidence type="ECO:0000313" key="3">
    <source>
        <dbReference type="Proteomes" id="UP001058974"/>
    </source>
</evidence>
<accession>A0A9D5ANW2</accession>
<proteinExistence type="predicted"/>
<evidence type="ECO:0000256" key="1">
    <source>
        <dbReference type="SAM" id="MobiDB-lite"/>
    </source>
</evidence>
<feature type="region of interest" description="Disordered" evidence="1">
    <location>
        <begin position="1"/>
        <end position="20"/>
    </location>
</feature>
<protein>
    <submittedName>
        <fullName evidence="2">Uncharacterized protein</fullName>
    </submittedName>
</protein>
<keyword evidence="3" id="KW-1185">Reference proteome</keyword>
<evidence type="ECO:0000313" key="2">
    <source>
        <dbReference type="EMBL" id="KAI5413829.1"/>
    </source>
</evidence>
<feature type="compositionally biased region" description="Basic and acidic residues" evidence="1">
    <location>
        <begin position="1"/>
        <end position="15"/>
    </location>
</feature>
<dbReference type="EMBL" id="JAMSHJ010000005">
    <property type="protein sequence ID" value="KAI5413829.1"/>
    <property type="molecule type" value="Genomic_DNA"/>
</dbReference>
<reference evidence="2 3" key="1">
    <citation type="journal article" date="2022" name="Nat. Genet.">
        <title>Improved pea reference genome and pan-genome highlight genomic features and evolutionary characteristics.</title>
        <authorList>
            <person name="Yang T."/>
            <person name="Liu R."/>
            <person name="Luo Y."/>
            <person name="Hu S."/>
            <person name="Wang D."/>
            <person name="Wang C."/>
            <person name="Pandey M.K."/>
            <person name="Ge S."/>
            <person name="Xu Q."/>
            <person name="Li N."/>
            <person name="Li G."/>
            <person name="Huang Y."/>
            <person name="Saxena R.K."/>
            <person name="Ji Y."/>
            <person name="Li M."/>
            <person name="Yan X."/>
            <person name="He Y."/>
            <person name="Liu Y."/>
            <person name="Wang X."/>
            <person name="Xiang C."/>
            <person name="Varshney R.K."/>
            <person name="Ding H."/>
            <person name="Gao S."/>
            <person name="Zong X."/>
        </authorList>
    </citation>
    <scope>NUCLEOTIDE SEQUENCE [LARGE SCALE GENOMIC DNA]</scope>
    <source>
        <strain evidence="2 3">cv. Zhongwan 6</strain>
    </source>
</reference>
<gene>
    <name evidence="2" type="ORF">KIW84_058104</name>
</gene>
<dbReference type="Proteomes" id="UP001058974">
    <property type="component" value="Chromosome 5"/>
</dbReference>
<sequence length="170" mass="19048">MPDHLIVDYPELQKDKSKKGSYHKDFFRNKVKKSLMETWDKLDKEEESDEEESNLDMMALTSSDTKSNSDADSDCEEDENKAIEEPSDVEVLKEQALQVEAIEAILKNVERIESATETQAPKAVVEVEKVAEDATEVAEAENSGTFLDPIFDSTLDSSCPQSITKTSTLH</sequence>
<organism evidence="2 3">
    <name type="scientific">Pisum sativum</name>
    <name type="common">Garden pea</name>
    <name type="synonym">Lathyrus oleraceus</name>
    <dbReference type="NCBI Taxonomy" id="3888"/>
    <lineage>
        <taxon>Eukaryota</taxon>
        <taxon>Viridiplantae</taxon>
        <taxon>Streptophyta</taxon>
        <taxon>Embryophyta</taxon>
        <taxon>Tracheophyta</taxon>
        <taxon>Spermatophyta</taxon>
        <taxon>Magnoliopsida</taxon>
        <taxon>eudicotyledons</taxon>
        <taxon>Gunneridae</taxon>
        <taxon>Pentapetalae</taxon>
        <taxon>rosids</taxon>
        <taxon>fabids</taxon>
        <taxon>Fabales</taxon>
        <taxon>Fabaceae</taxon>
        <taxon>Papilionoideae</taxon>
        <taxon>50 kb inversion clade</taxon>
        <taxon>NPAAA clade</taxon>
        <taxon>Hologalegina</taxon>
        <taxon>IRL clade</taxon>
        <taxon>Fabeae</taxon>
        <taxon>Lathyrus</taxon>
    </lineage>
</organism>
<dbReference type="AlphaFoldDB" id="A0A9D5ANW2"/>
<feature type="compositionally biased region" description="Acidic residues" evidence="1">
    <location>
        <begin position="45"/>
        <end position="54"/>
    </location>
</feature>